<dbReference type="NCBIfam" id="TIGR04131">
    <property type="entry name" value="Bac_Flav_CTERM"/>
    <property type="match status" value="1"/>
</dbReference>
<dbReference type="PROSITE" id="PS50093">
    <property type="entry name" value="PKD"/>
    <property type="match status" value="2"/>
</dbReference>
<dbReference type="Proteomes" id="UP000516439">
    <property type="component" value="Chromosome"/>
</dbReference>
<evidence type="ECO:0000259" key="2">
    <source>
        <dbReference type="PROSITE" id="PS50093"/>
    </source>
</evidence>
<name>A0ABX6TQL3_9SPHI</name>
<evidence type="ECO:0000256" key="1">
    <source>
        <dbReference type="SAM" id="SignalP"/>
    </source>
</evidence>
<dbReference type="Pfam" id="PF18911">
    <property type="entry name" value="PKD_4"/>
    <property type="match status" value="2"/>
</dbReference>
<dbReference type="EMBL" id="CP061171">
    <property type="protein sequence ID" value="QNR86960.1"/>
    <property type="molecule type" value="Genomic_DNA"/>
</dbReference>
<feature type="domain" description="PKD" evidence="2">
    <location>
        <begin position="586"/>
        <end position="640"/>
    </location>
</feature>
<dbReference type="PANTHER" id="PTHR46534">
    <property type="entry name" value="IGGFC_BINDING DOMAIN-CONTAINING PROTEIN"/>
    <property type="match status" value="1"/>
</dbReference>
<dbReference type="SMART" id="SM00089">
    <property type="entry name" value="PKD"/>
    <property type="match status" value="2"/>
</dbReference>
<dbReference type="Pfam" id="PF13585">
    <property type="entry name" value="CHU_C"/>
    <property type="match status" value="1"/>
</dbReference>
<dbReference type="InterPro" id="IPR022409">
    <property type="entry name" value="PKD/Chitinase_dom"/>
</dbReference>
<feature type="signal peptide" evidence="1">
    <location>
        <begin position="1"/>
        <end position="20"/>
    </location>
</feature>
<evidence type="ECO:0000313" key="3">
    <source>
        <dbReference type="EMBL" id="QNR86960.1"/>
    </source>
</evidence>
<dbReference type="InterPro" id="IPR000601">
    <property type="entry name" value="PKD_dom"/>
</dbReference>
<proteinExistence type="predicted"/>
<dbReference type="InterPro" id="IPR035234">
    <property type="entry name" value="IgGFc-bd_N"/>
</dbReference>
<dbReference type="RefSeq" id="WP_190328986.1">
    <property type="nucleotide sequence ID" value="NZ_CP061171.1"/>
</dbReference>
<accession>A0ABX6TQL3</accession>
<dbReference type="SUPFAM" id="SSF49299">
    <property type="entry name" value="PKD domain"/>
    <property type="match status" value="3"/>
</dbReference>
<dbReference type="Gene3D" id="2.60.40.10">
    <property type="entry name" value="Immunoglobulins"/>
    <property type="match status" value="3"/>
</dbReference>
<organism evidence="3 4">
    <name type="scientific">Pedobacter riviphilus</name>
    <dbReference type="NCBI Taxonomy" id="2766984"/>
    <lineage>
        <taxon>Bacteria</taxon>
        <taxon>Pseudomonadati</taxon>
        <taxon>Bacteroidota</taxon>
        <taxon>Sphingobacteriia</taxon>
        <taxon>Sphingobacteriales</taxon>
        <taxon>Sphingobacteriaceae</taxon>
        <taxon>Pedobacter</taxon>
    </lineage>
</organism>
<dbReference type="CDD" id="cd00146">
    <property type="entry name" value="PKD"/>
    <property type="match status" value="2"/>
</dbReference>
<dbReference type="InterPro" id="IPR035986">
    <property type="entry name" value="PKD_dom_sf"/>
</dbReference>
<dbReference type="Pfam" id="PF17517">
    <property type="entry name" value="IgGFc_binding"/>
    <property type="match status" value="1"/>
</dbReference>
<dbReference type="PANTHER" id="PTHR46534:SF1">
    <property type="entry name" value="IGGFC-BINDING PROTEIN N-TERMINAL DOMAIN-CONTAINING PROTEIN"/>
    <property type="match status" value="1"/>
</dbReference>
<feature type="chain" id="PRO_5046208566" evidence="1">
    <location>
        <begin position="21"/>
        <end position="1167"/>
    </location>
</feature>
<sequence length="1167" mass="127520">MSRHWLLVLLVSLFFFKASGQNISNEGTDFWTVFPTHVPSRAVNGVIPYGNIAVFVTSKSNSEVTITCGNAAPVTKTIPANTAVRFDVPRVDAYIDGVLEANRVLTNKGIHVKVTDGQPKVSVYTHIYGAARSAASLILPFETLGQTYYSMNFSQSNGGNNFLTLVAVEDNTDIILHEKNGNKIPITLNKTGDVYEYLASGTQDLTGTYVETDPLTSSCKRFAAFSGSSVLSIVCNSSQDPLFQQLYPTNSWGKNYGVVPFINRKYILRILAQEDNTSVTYNGATYIINKGLPIESEQLTGSTFITADKLISVAEYSLTQDCSSANGGAIIGDPEMVILNPIEFNIKGVTVFSSRLQDITEKYVNVLIKTASISGFRYNGVAPNTAWTILNGNSIYSYTQIPVNEESITLTADDGFNAIAYGFGDHESYAYSAGTNLSSNNYLTVFNTAKNEEGQNGCVGETYNIKISLPYKPDYINWSLDNENVINQNPPVLMETKTLPDGTNIFTYESPYTKTYAEKGKHSLEIVAHVPNTSSCVSGDLVTNYTFNIYDLPIAKFNPIIGCSNTTAKFTDGSISNNDDFAITKWLWDFGDESTPSTEQNPEHTYARPGKYLVRLTATTGSNCANTSEPVEITINPTPLADFDVTGFCTNKPTVLTDKSSIEGIGTIVKWTWDFGDGSTPVTLEDNVPPPHQYAVAGRYTITLTVESDLKCLNIKPIDINIYDPPKEVDFMLPDFCLADGVARFKNTSKNADGSTTGLTFEWKYADNNNNVIATTTGVDGAFMPAATGSYNVTLTVKNQDGCEAFTLKSFTVNGDVKTADFEIINDHSCVSENIMIKNTSTVFTGKITKIEIYRDFGNESSIYKTIPYPDNNEVFILNYNTFGGTTDRTFNIKLVAYSGENCFKYSESQTLTLKPVPQLVFDDMAPVCDADGTVLITQAKQKVGEEMNGPPGVYSGDGMRADGTFNPKIAGLGPHTITYTFTGDNGCPNSISNTITVYKSPVADAGTLIYILAGGQIEIPATAEGTNLKYEWSPAVGLNKTNVLNPIASPNEDTEYTLTATTQPEGCVTTSKVLVKVLQAINPPNTFTPNGDNVNDTWIIKYLESYPNATVEIFNRNGNRVFFSNGYKIPFDGNYQNEPLPVGVYYYIINPRNGRKTITGPLTIIR</sequence>
<gene>
    <name evidence="3" type="ORF">H9N25_11540</name>
</gene>
<feature type="domain" description="PKD" evidence="2">
    <location>
        <begin position="666"/>
        <end position="708"/>
    </location>
</feature>
<keyword evidence="4" id="KW-1185">Reference proteome</keyword>
<dbReference type="InterPro" id="IPR026341">
    <property type="entry name" value="T9SS_type_B"/>
</dbReference>
<dbReference type="InterPro" id="IPR013783">
    <property type="entry name" value="Ig-like_fold"/>
</dbReference>
<keyword evidence="1" id="KW-0732">Signal</keyword>
<protein>
    <submittedName>
        <fullName evidence="3">PKD domain-containing protein</fullName>
    </submittedName>
</protein>
<evidence type="ECO:0000313" key="4">
    <source>
        <dbReference type="Proteomes" id="UP000516439"/>
    </source>
</evidence>
<reference evidence="3 4" key="1">
    <citation type="submission" date="2020-09" db="EMBL/GenBank/DDBJ databases">
        <title>Pedobacter sp. SW-16 isolated from soil near Yeocheon.</title>
        <authorList>
            <person name="Im H.S."/>
            <person name="Joung Y."/>
            <person name="Lee S.-S."/>
        </authorList>
    </citation>
    <scope>NUCLEOTIDE SEQUENCE [LARGE SCALE GENOMIC DNA]</scope>
    <source>
        <strain evidence="3 4">SW-16</strain>
    </source>
</reference>